<dbReference type="Pfam" id="PF02136">
    <property type="entry name" value="NTF2"/>
    <property type="match status" value="1"/>
</dbReference>
<dbReference type="PANTHER" id="PTHR12612">
    <property type="entry name" value="NUCLEAR TRANSPORT FACTOR 2"/>
    <property type="match status" value="1"/>
</dbReference>
<dbReference type="GO" id="GO:0005634">
    <property type="term" value="C:nucleus"/>
    <property type="evidence" value="ECO:0007669"/>
    <property type="project" value="UniProtKB-SubCell"/>
</dbReference>
<dbReference type="FunFam" id="3.10.450.50:FF:000006">
    <property type="entry name" value="NTF2-related export protein 2 isoform 1"/>
    <property type="match status" value="1"/>
</dbReference>
<dbReference type="EMBL" id="CADCXU010004688">
    <property type="protein sequence ID" value="CAA9996625.1"/>
    <property type="molecule type" value="Genomic_DNA"/>
</dbReference>
<comment type="function">
    <text evidence="5">Has a role in nuclear-cytoplasmic transport of proteins and mRNAs.</text>
</comment>
<keyword evidence="3 5" id="KW-0539">Nucleus</keyword>
<dbReference type="Proteomes" id="UP000479000">
    <property type="component" value="Unassembled WGS sequence"/>
</dbReference>
<sequence>MDLSFPPVVFWDKEEQKTQIDMACRTAEEFTKHYYENIDKRRQLMVKFYMDTAVLVWNGNGIIGKDEISKFLTALPLTEHKVGALDAQRILDTAVGGKLAFLITVAGTVKFSSKNHRPFTQNFMITNHEDKWKIVSDCFRCQDPL</sequence>
<evidence type="ECO:0000256" key="3">
    <source>
        <dbReference type="ARBA" id="ARBA00023242"/>
    </source>
</evidence>
<dbReference type="PROSITE" id="PS50177">
    <property type="entry name" value="NTF2_DOMAIN"/>
    <property type="match status" value="1"/>
</dbReference>
<dbReference type="InterPro" id="IPR045875">
    <property type="entry name" value="NTF2"/>
</dbReference>
<comment type="subcellular location">
    <subcellularLocation>
        <location evidence="5">Cytoplasm</location>
    </subcellularLocation>
    <subcellularLocation>
        <location evidence="5">Nucleus</location>
    </subcellularLocation>
</comment>
<organism evidence="7 8">
    <name type="scientific">Nesidiocoris tenuis</name>
    <dbReference type="NCBI Taxonomy" id="355587"/>
    <lineage>
        <taxon>Eukaryota</taxon>
        <taxon>Metazoa</taxon>
        <taxon>Ecdysozoa</taxon>
        <taxon>Arthropoda</taxon>
        <taxon>Hexapoda</taxon>
        <taxon>Insecta</taxon>
        <taxon>Pterygota</taxon>
        <taxon>Neoptera</taxon>
        <taxon>Paraneoptera</taxon>
        <taxon>Hemiptera</taxon>
        <taxon>Heteroptera</taxon>
        <taxon>Panheteroptera</taxon>
        <taxon>Cimicomorpha</taxon>
        <taxon>Miridae</taxon>
        <taxon>Dicyphina</taxon>
        <taxon>Nesidiocoris</taxon>
    </lineage>
</organism>
<dbReference type="InterPro" id="IPR018222">
    <property type="entry name" value="Nuclear_transport_factor_2_euk"/>
</dbReference>
<evidence type="ECO:0000256" key="1">
    <source>
        <dbReference type="ARBA" id="ARBA00022448"/>
    </source>
</evidence>
<evidence type="ECO:0000256" key="4">
    <source>
        <dbReference type="ARBA" id="ARBA00070836"/>
    </source>
</evidence>
<evidence type="ECO:0000313" key="8">
    <source>
        <dbReference type="Proteomes" id="UP000479000"/>
    </source>
</evidence>
<keyword evidence="8" id="KW-1185">Reference proteome</keyword>
<dbReference type="AlphaFoldDB" id="A0A6H5G419"/>
<accession>A0A6H5G419</accession>
<dbReference type="SUPFAM" id="SSF54427">
    <property type="entry name" value="NTF2-like"/>
    <property type="match status" value="1"/>
</dbReference>
<evidence type="ECO:0000313" key="7">
    <source>
        <dbReference type="EMBL" id="CAA9996625.1"/>
    </source>
</evidence>
<evidence type="ECO:0000256" key="2">
    <source>
        <dbReference type="ARBA" id="ARBA00022927"/>
    </source>
</evidence>
<keyword evidence="2 5" id="KW-0653">Protein transport</keyword>
<dbReference type="GO" id="GO:0015031">
    <property type="term" value="P:protein transport"/>
    <property type="evidence" value="ECO:0007669"/>
    <property type="project" value="UniProtKB-KW"/>
</dbReference>
<keyword evidence="5" id="KW-0963">Cytoplasm</keyword>
<proteinExistence type="predicted"/>
<gene>
    <name evidence="7" type="ORF">NTEN_LOCUS3106</name>
</gene>
<dbReference type="GO" id="GO:0006913">
    <property type="term" value="P:nucleocytoplasmic transport"/>
    <property type="evidence" value="ECO:0007669"/>
    <property type="project" value="UniProtKB-UniRule"/>
</dbReference>
<reference evidence="7 8" key="1">
    <citation type="submission" date="2020-02" db="EMBL/GenBank/DDBJ databases">
        <authorList>
            <person name="Ferguson B K."/>
        </authorList>
    </citation>
    <scope>NUCLEOTIDE SEQUENCE [LARGE SCALE GENOMIC DNA]</scope>
</reference>
<dbReference type="Gene3D" id="3.10.450.50">
    <property type="match status" value="1"/>
</dbReference>
<dbReference type="CDD" id="cd00780">
    <property type="entry name" value="NTF2"/>
    <property type="match status" value="1"/>
</dbReference>
<evidence type="ECO:0000259" key="6">
    <source>
        <dbReference type="PROSITE" id="PS50177"/>
    </source>
</evidence>
<dbReference type="InterPro" id="IPR032710">
    <property type="entry name" value="NTF2-like_dom_sf"/>
</dbReference>
<keyword evidence="1 5" id="KW-0813">Transport</keyword>
<name>A0A6H5G419_9HEMI</name>
<dbReference type="InterPro" id="IPR002075">
    <property type="entry name" value="NTF2_dom"/>
</dbReference>
<dbReference type="GO" id="GO:0005737">
    <property type="term" value="C:cytoplasm"/>
    <property type="evidence" value="ECO:0007669"/>
    <property type="project" value="UniProtKB-SubCell"/>
</dbReference>
<dbReference type="OrthoDB" id="25408at2759"/>
<feature type="domain" description="NTF2" evidence="6">
    <location>
        <begin position="26"/>
        <end position="141"/>
    </location>
</feature>
<protein>
    <recommendedName>
        <fullName evidence="4 5">NTF2-related export protein</fullName>
    </recommendedName>
</protein>
<dbReference type="GO" id="GO:0051028">
    <property type="term" value="P:mRNA transport"/>
    <property type="evidence" value="ECO:0007669"/>
    <property type="project" value="UniProtKB-UniRule"/>
</dbReference>
<evidence type="ECO:0000256" key="5">
    <source>
        <dbReference type="RuleBase" id="RU369002"/>
    </source>
</evidence>